<evidence type="ECO:0000313" key="3">
    <source>
        <dbReference type="EMBL" id="THU98887.1"/>
    </source>
</evidence>
<name>A0A4S8M920_DENBC</name>
<proteinExistence type="predicted"/>
<feature type="domain" description="RNA recognition motif spliceosomal PrP8" evidence="2">
    <location>
        <begin position="503"/>
        <end position="554"/>
    </location>
</feature>
<dbReference type="OrthoDB" id="3031306at2759"/>
<dbReference type="EMBL" id="ML179128">
    <property type="protein sequence ID" value="THU98887.1"/>
    <property type="molecule type" value="Genomic_DNA"/>
</dbReference>
<dbReference type="GO" id="GO:0097157">
    <property type="term" value="F:pre-mRNA intronic binding"/>
    <property type="evidence" value="ECO:0007669"/>
    <property type="project" value="TreeGrafter"/>
</dbReference>
<protein>
    <submittedName>
        <fullName evidence="3">PROCN-domain-containing protein</fullName>
    </submittedName>
</protein>
<dbReference type="GO" id="GO:0071013">
    <property type="term" value="C:catalytic step 2 spliceosome"/>
    <property type="evidence" value="ECO:0007669"/>
    <property type="project" value="TreeGrafter"/>
</dbReference>
<dbReference type="InterPro" id="IPR019582">
    <property type="entry name" value="RRM_spliceosomal_PrP8"/>
</dbReference>
<dbReference type="GO" id="GO:0000244">
    <property type="term" value="P:spliceosomal tri-snRNP complex assembly"/>
    <property type="evidence" value="ECO:0007669"/>
    <property type="project" value="TreeGrafter"/>
</dbReference>
<dbReference type="InterPro" id="IPR027652">
    <property type="entry name" value="PRP8"/>
</dbReference>
<feature type="domain" description="PROCN" evidence="1">
    <location>
        <begin position="115"/>
        <end position="328"/>
    </location>
</feature>
<dbReference type="InterPro" id="IPR012592">
    <property type="entry name" value="PROCN"/>
</dbReference>
<evidence type="ECO:0000313" key="4">
    <source>
        <dbReference type="Proteomes" id="UP000297245"/>
    </source>
</evidence>
<dbReference type="GO" id="GO:0017070">
    <property type="term" value="F:U6 snRNA binding"/>
    <property type="evidence" value="ECO:0007669"/>
    <property type="project" value="TreeGrafter"/>
</dbReference>
<dbReference type="GO" id="GO:0030623">
    <property type="term" value="F:U5 snRNA binding"/>
    <property type="evidence" value="ECO:0007669"/>
    <property type="project" value="TreeGrafter"/>
</dbReference>
<keyword evidence="4" id="KW-1185">Reference proteome</keyword>
<dbReference type="PANTHER" id="PTHR11140">
    <property type="entry name" value="PRE-MRNA SPLICING FACTOR PRP8"/>
    <property type="match status" value="1"/>
</dbReference>
<dbReference type="InterPro" id="IPR012337">
    <property type="entry name" value="RNaseH-like_sf"/>
</dbReference>
<reference evidence="3 4" key="1">
    <citation type="journal article" date="2019" name="Nat. Ecol. Evol.">
        <title>Megaphylogeny resolves global patterns of mushroom evolution.</title>
        <authorList>
            <person name="Varga T."/>
            <person name="Krizsan K."/>
            <person name="Foldi C."/>
            <person name="Dima B."/>
            <person name="Sanchez-Garcia M."/>
            <person name="Sanchez-Ramirez S."/>
            <person name="Szollosi G.J."/>
            <person name="Szarkandi J.G."/>
            <person name="Papp V."/>
            <person name="Albert L."/>
            <person name="Andreopoulos W."/>
            <person name="Angelini C."/>
            <person name="Antonin V."/>
            <person name="Barry K.W."/>
            <person name="Bougher N.L."/>
            <person name="Buchanan P."/>
            <person name="Buyck B."/>
            <person name="Bense V."/>
            <person name="Catcheside P."/>
            <person name="Chovatia M."/>
            <person name="Cooper J."/>
            <person name="Damon W."/>
            <person name="Desjardin D."/>
            <person name="Finy P."/>
            <person name="Geml J."/>
            <person name="Haridas S."/>
            <person name="Hughes K."/>
            <person name="Justo A."/>
            <person name="Karasinski D."/>
            <person name="Kautmanova I."/>
            <person name="Kiss B."/>
            <person name="Kocsube S."/>
            <person name="Kotiranta H."/>
            <person name="LaButti K.M."/>
            <person name="Lechner B.E."/>
            <person name="Liimatainen K."/>
            <person name="Lipzen A."/>
            <person name="Lukacs Z."/>
            <person name="Mihaltcheva S."/>
            <person name="Morgado L.N."/>
            <person name="Niskanen T."/>
            <person name="Noordeloos M.E."/>
            <person name="Ohm R.A."/>
            <person name="Ortiz-Santana B."/>
            <person name="Ovrebo C."/>
            <person name="Racz N."/>
            <person name="Riley R."/>
            <person name="Savchenko A."/>
            <person name="Shiryaev A."/>
            <person name="Soop K."/>
            <person name="Spirin V."/>
            <person name="Szebenyi C."/>
            <person name="Tomsovsky M."/>
            <person name="Tulloss R.E."/>
            <person name="Uehling J."/>
            <person name="Grigoriev I.V."/>
            <person name="Vagvolgyi C."/>
            <person name="Papp T."/>
            <person name="Martin F.M."/>
            <person name="Miettinen O."/>
            <person name="Hibbett D.S."/>
            <person name="Nagy L.G."/>
        </authorList>
    </citation>
    <scope>NUCLEOTIDE SEQUENCE [LARGE SCALE GENOMIC DNA]</scope>
    <source>
        <strain evidence="3 4">CBS 962.96</strain>
    </source>
</reference>
<dbReference type="Pfam" id="PF10598">
    <property type="entry name" value="RRM_4"/>
    <property type="match status" value="1"/>
</dbReference>
<dbReference type="SUPFAM" id="SSF53098">
    <property type="entry name" value="Ribonuclease H-like"/>
    <property type="match status" value="1"/>
</dbReference>
<dbReference type="PANTHER" id="PTHR11140:SF0">
    <property type="entry name" value="PRE-MRNA-PROCESSING-SPLICING FACTOR 8"/>
    <property type="match status" value="1"/>
</dbReference>
<dbReference type="Pfam" id="PF08083">
    <property type="entry name" value="PROCN"/>
    <property type="match status" value="1"/>
</dbReference>
<organism evidence="3 4">
    <name type="scientific">Dendrothele bispora (strain CBS 962.96)</name>
    <dbReference type="NCBI Taxonomy" id="1314807"/>
    <lineage>
        <taxon>Eukaryota</taxon>
        <taxon>Fungi</taxon>
        <taxon>Dikarya</taxon>
        <taxon>Basidiomycota</taxon>
        <taxon>Agaricomycotina</taxon>
        <taxon>Agaricomycetes</taxon>
        <taxon>Agaricomycetidae</taxon>
        <taxon>Agaricales</taxon>
        <taxon>Agaricales incertae sedis</taxon>
        <taxon>Dendrothele</taxon>
    </lineage>
</organism>
<accession>A0A4S8M920</accession>
<evidence type="ECO:0000259" key="2">
    <source>
        <dbReference type="Pfam" id="PF10598"/>
    </source>
</evidence>
<gene>
    <name evidence="3" type="ORF">K435DRAFT_856235</name>
</gene>
<dbReference type="GO" id="GO:0030620">
    <property type="term" value="F:U2 snRNA binding"/>
    <property type="evidence" value="ECO:0007669"/>
    <property type="project" value="TreeGrafter"/>
</dbReference>
<evidence type="ECO:0000259" key="1">
    <source>
        <dbReference type="Pfam" id="PF08083"/>
    </source>
</evidence>
<dbReference type="AlphaFoldDB" id="A0A4S8M920"/>
<dbReference type="GO" id="GO:0030619">
    <property type="term" value="F:U1 snRNA binding"/>
    <property type="evidence" value="ECO:0007669"/>
    <property type="project" value="TreeGrafter"/>
</dbReference>
<dbReference type="GO" id="GO:0005682">
    <property type="term" value="C:U5 snRNP"/>
    <property type="evidence" value="ECO:0007669"/>
    <property type="project" value="TreeGrafter"/>
</dbReference>
<dbReference type="Proteomes" id="UP000297245">
    <property type="component" value="Unassembled WGS sequence"/>
</dbReference>
<sequence>MQEFSHGALTAYIFSTKKLFFTAKAHATVLPDDQPVSLYQYAKNIYICVDDPDLPAFYFDPLIKPISLRRTTPKTVPLVFYEDSILGPNDADDDEFELPEDVSPFLEDKDLENDLTAEGIALWWAPEPYSRRSGRMRRAQDIPLVKNWYLEHCPPNQAVKVRVSYQKLLKCYVLNELRTRPEKAMTKKNLFRQLKATKFFQTTKLDCKSANLNYLHLDYNMNLKPVKTLTTKERKKSRFGNAFHLCREILRLTTLVVDAHVQFRLGNVDAFQLADALQYIFAHIGALTGMYRYKYKLMRQVRMTKDLKHLIYYCFNTGLVGKGPGRGVPGTWLAGLAVLYAGIVLVGTTHDHLKDGPYISAEEAVALYTAAVHQLESSKFAPIPFLPLSYKHDTKLLVLALEKLKEAYSIKGRPNQSQLEELALIAQAYDNPQGCLSRIKGLLLTQRAFKESGIKLFDTYDKLIPQDDIELIETITDTYLDQFLFFEPMLRGCTPAPVQSIPDTAHTNALGLFHGLQFSAFVFQYYGLVHDLLILGLQHASETAGPSLSQRRYVDRLHILFRILVTRSHSEVPLSQSYFCNSN</sequence>